<name>A0A1I8AST6_9BILA</name>
<feature type="region of interest" description="Disordered" evidence="8">
    <location>
        <begin position="91"/>
        <end position="136"/>
    </location>
</feature>
<dbReference type="FunFam" id="1.10.10.10:FF:000003">
    <property type="entry name" value="Paired box protein Pax-6"/>
    <property type="match status" value="1"/>
</dbReference>
<evidence type="ECO:0000256" key="7">
    <source>
        <dbReference type="ARBA" id="ARBA00023242"/>
    </source>
</evidence>
<evidence type="ECO:0000256" key="8">
    <source>
        <dbReference type="SAM" id="MobiDB-lite"/>
    </source>
</evidence>
<keyword evidence="7" id="KW-0539">Nucleus</keyword>
<dbReference type="InterPro" id="IPR043182">
    <property type="entry name" value="PAIRED_DNA-bd_dom"/>
</dbReference>
<feature type="domain" description="Paired" evidence="9">
    <location>
        <begin position="172"/>
        <end position="298"/>
    </location>
</feature>
<dbReference type="GO" id="GO:0000978">
    <property type="term" value="F:RNA polymerase II cis-regulatory region sequence-specific DNA binding"/>
    <property type="evidence" value="ECO:0007669"/>
    <property type="project" value="TreeGrafter"/>
</dbReference>
<keyword evidence="2" id="KW-0217">Developmental protein</keyword>
<feature type="compositionally biased region" description="Polar residues" evidence="8">
    <location>
        <begin position="94"/>
        <end position="106"/>
    </location>
</feature>
<evidence type="ECO:0000313" key="10">
    <source>
        <dbReference type="Proteomes" id="UP000095287"/>
    </source>
</evidence>
<dbReference type="InterPro" id="IPR001523">
    <property type="entry name" value="Paired_dom"/>
</dbReference>
<evidence type="ECO:0000256" key="3">
    <source>
        <dbReference type="ARBA" id="ARBA00022724"/>
    </source>
</evidence>
<keyword evidence="6" id="KW-0804">Transcription</keyword>
<dbReference type="InterPro" id="IPR036388">
    <property type="entry name" value="WH-like_DNA-bd_sf"/>
</dbReference>
<organism evidence="10 11">
    <name type="scientific">Steinernema glaseri</name>
    <dbReference type="NCBI Taxonomy" id="37863"/>
    <lineage>
        <taxon>Eukaryota</taxon>
        <taxon>Metazoa</taxon>
        <taxon>Ecdysozoa</taxon>
        <taxon>Nematoda</taxon>
        <taxon>Chromadorea</taxon>
        <taxon>Rhabditida</taxon>
        <taxon>Tylenchina</taxon>
        <taxon>Panagrolaimomorpha</taxon>
        <taxon>Strongyloidoidea</taxon>
        <taxon>Steinernematidae</taxon>
        <taxon>Steinernema</taxon>
    </lineage>
</organism>
<evidence type="ECO:0000313" key="11">
    <source>
        <dbReference type="WBParaSite" id="L893_g8856.t1"/>
    </source>
</evidence>
<dbReference type="SUPFAM" id="SSF46689">
    <property type="entry name" value="Homeodomain-like"/>
    <property type="match status" value="1"/>
</dbReference>
<dbReference type="InterPro" id="IPR009057">
    <property type="entry name" value="Homeodomain-like_sf"/>
</dbReference>
<reference evidence="11" key="1">
    <citation type="submission" date="2016-11" db="UniProtKB">
        <authorList>
            <consortium name="WormBaseParasite"/>
        </authorList>
    </citation>
    <scope>IDENTIFICATION</scope>
</reference>
<keyword evidence="5" id="KW-0238">DNA-binding</keyword>
<keyword evidence="4" id="KW-0805">Transcription regulation</keyword>
<dbReference type="CDD" id="cd00131">
    <property type="entry name" value="PAX"/>
    <property type="match status" value="1"/>
</dbReference>
<dbReference type="PROSITE" id="PS51057">
    <property type="entry name" value="PAIRED_2"/>
    <property type="match status" value="1"/>
</dbReference>
<dbReference type="FunFam" id="1.10.10.10:FF:000013">
    <property type="entry name" value="Paired box 8 isoform 1"/>
    <property type="match status" value="1"/>
</dbReference>
<sequence length="417" mass="46670">MRSISKMQEAQLRRELRDHRLWSERECEEAPETRIPGQAPSRSQRKPETRRFPRCLQGLLYLKALVREQTIENRGYRSRADESNVFAAKFSRRTPVSASEARTNRAQSEDRRGRGRGGNRSSKQIGGHSHERSSMDCSTTSLWSRRCYAPSAPTAPGAPHPGSYSPYNSYSSHTGVNQLGGVFVNGRPLPDSIRNKIVELAHQGVRPCDISRQLRVSHGCVSKILGRYYETGSIRPGVIGGSKPKVATPKVVETIALYKKHNPTMFAWEIRERLLEDGVCDPDNVPSVSSINRIVRNKRIYLSPERGLPQAHRAPLPSASFHPSQPYSINGLLGFDQKALQKDDKEEKQLFVTNLFHPGYAHPERLWNQPPPAPDALFAPPVFGEPAAYRNPPRLGDDDKTGALFRAPWNVSQAPGC</sequence>
<dbReference type="SMART" id="SM00351">
    <property type="entry name" value="PAX"/>
    <property type="match status" value="1"/>
</dbReference>
<evidence type="ECO:0000259" key="9">
    <source>
        <dbReference type="PROSITE" id="PS51057"/>
    </source>
</evidence>
<evidence type="ECO:0000256" key="4">
    <source>
        <dbReference type="ARBA" id="ARBA00023015"/>
    </source>
</evidence>
<dbReference type="PANTHER" id="PTHR45636:SF41">
    <property type="entry name" value="PAIRED BOX PROTEIN PAX-6-RELATED"/>
    <property type="match status" value="1"/>
</dbReference>
<evidence type="ECO:0000256" key="2">
    <source>
        <dbReference type="ARBA" id="ARBA00022473"/>
    </source>
</evidence>
<keyword evidence="10" id="KW-1185">Reference proteome</keyword>
<proteinExistence type="predicted"/>
<protein>
    <submittedName>
        <fullName evidence="11">Paired domain-containing protein</fullName>
    </submittedName>
</protein>
<dbReference type="Pfam" id="PF00292">
    <property type="entry name" value="PAX"/>
    <property type="match status" value="1"/>
</dbReference>
<dbReference type="PROSITE" id="PS00034">
    <property type="entry name" value="PAIRED_1"/>
    <property type="match status" value="1"/>
</dbReference>
<dbReference type="WBParaSite" id="L893_g8856.t1">
    <property type="protein sequence ID" value="L893_g8856.t1"/>
    <property type="gene ID" value="L893_g8856"/>
</dbReference>
<dbReference type="Gene3D" id="1.10.10.10">
    <property type="entry name" value="Winged helix-like DNA-binding domain superfamily/Winged helix DNA-binding domain"/>
    <property type="match status" value="2"/>
</dbReference>
<evidence type="ECO:0000256" key="6">
    <source>
        <dbReference type="ARBA" id="ARBA00023163"/>
    </source>
</evidence>
<dbReference type="AlphaFoldDB" id="A0A1I8AST6"/>
<comment type="subcellular location">
    <subcellularLocation>
        <location evidence="1">Nucleus</location>
    </subcellularLocation>
</comment>
<evidence type="ECO:0000256" key="5">
    <source>
        <dbReference type="ARBA" id="ARBA00023125"/>
    </source>
</evidence>
<evidence type="ECO:0000256" key="1">
    <source>
        <dbReference type="ARBA" id="ARBA00004123"/>
    </source>
</evidence>
<keyword evidence="3" id="KW-0563">Paired box</keyword>
<accession>A0A1I8AST6</accession>
<dbReference type="PANTHER" id="PTHR45636">
    <property type="entry name" value="PAIRED BOX PROTEIN PAX-6-RELATED-RELATED"/>
    <property type="match status" value="1"/>
</dbReference>
<dbReference type="GO" id="GO:0000981">
    <property type="term" value="F:DNA-binding transcription factor activity, RNA polymerase II-specific"/>
    <property type="evidence" value="ECO:0007669"/>
    <property type="project" value="TreeGrafter"/>
</dbReference>
<dbReference type="Proteomes" id="UP000095287">
    <property type="component" value="Unplaced"/>
</dbReference>
<feature type="region of interest" description="Disordered" evidence="8">
    <location>
        <begin position="23"/>
        <end position="50"/>
    </location>
</feature>
<dbReference type="GO" id="GO:0005634">
    <property type="term" value="C:nucleus"/>
    <property type="evidence" value="ECO:0007669"/>
    <property type="project" value="UniProtKB-SubCell"/>
</dbReference>
<dbReference type="PRINTS" id="PR00027">
    <property type="entry name" value="PAIREDBOX"/>
</dbReference>
<dbReference type="InterPro" id="IPR043565">
    <property type="entry name" value="PAX_fam"/>
</dbReference>